<feature type="transmembrane region" description="Helical" evidence="10">
    <location>
        <begin position="71"/>
        <end position="92"/>
    </location>
</feature>
<dbReference type="AlphaFoldDB" id="Q9HIZ1"/>
<evidence type="ECO:0000259" key="11">
    <source>
        <dbReference type="Pfam" id="PF00999"/>
    </source>
</evidence>
<keyword evidence="9" id="KW-0739">Sodium transport</keyword>
<dbReference type="GO" id="GO:0006814">
    <property type="term" value="P:sodium ion transport"/>
    <property type="evidence" value="ECO:0007669"/>
    <property type="project" value="UniProtKB-KW"/>
</dbReference>
<comment type="subcellular location">
    <subcellularLocation>
        <location evidence="1">Membrane</location>
        <topology evidence="1">Multi-pass membrane protein</topology>
    </subcellularLocation>
</comment>
<keyword evidence="7" id="KW-0406">Ion transport</keyword>
<dbReference type="HOGENOM" id="CLU_701363_0_0_2"/>
<dbReference type="InterPro" id="IPR038770">
    <property type="entry name" value="Na+/solute_symporter_sf"/>
</dbReference>
<dbReference type="Gene3D" id="1.20.1530.20">
    <property type="match status" value="1"/>
</dbReference>
<feature type="transmembrane region" description="Helical" evidence="10">
    <location>
        <begin position="98"/>
        <end position="120"/>
    </location>
</feature>
<feature type="transmembrane region" description="Helical" evidence="10">
    <location>
        <begin position="45"/>
        <end position="64"/>
    </location>
</feature>
<keyword evidence="2" id="KW-0813">Transport</keyword>
<feature type="transmembrane region" description="Helical" evidence="10">
    <location>
        <begin position="281"/>
        <end position="301"/>
    </location>
</feature>
<dbReference type="PANTHER" id="PTHR43562:SF3">
    <property type="entry name" value="SODIUM ION_PROTON EXCHANGER (EUROFUNG)"/>
    <property type="match status" value="1"/>
</dbReference>
<keyword evidence="6" id="KW-0915">Sodium</keyword>
<evidence type="ECO:0000256" key="8">
    <source>
        <dbReference type="ARBA" id="ARBA00023136"/>
    </source>
</evidence>
<proteinExistence type="predicted"/>
<feature type="transmembrane region" description="Helical" evidence="10">
    <location>
        <begin position="346"/>
        <end position="367"/>
    </location>
</feature>
<feature type="transmembrane region" description="Helical" evidence="10">
    <location>
        <begin position="162"/>
        <end position="179"/>
    </location>
</feature>
<evidence type="ECO:0000256" key="2">
    <source>
        <dbReference type="ARBA" id="ARBA00022448"/>
    </source>
</evidence>
<gene>
    <name evidence="12" type="ordered locus">Ta1185</name>
</gene>
<feature type="transmembrane region" description="Helical" evidence="10">
    <location>
        <begin position="313"/>
        <end position="334"/>
    </location>
</feature>
<dbReference type="InParanoid" id="Q9HIZ1"/>
<dbReference type="EnsemblBacteria" id="CAC12310">
    <property type="protein sequence ID" value="CAC12310"/>
    <property type="gene ID" value="CAC12310"/>
</dbReference>
<feature type="transmembrane region" description="Helical" evidence="10">
    <location>
        <begin position="132"/>
        <end position="150"/>
    </location>
</feature>
<keyword evidence="4 10" id="KW-0812">Transmembrane</keyword>
<accession>Q9HIZ1</accession>
<evidence type="ECO:0000313" key="13">
    <source>
        <dbReference type="Proteomes" id="UP000001024"/>
    </source>
</evidence>
<evidence type="ECO:0000313" key="12">
    <source>
        <dbReference type="EMBL" id="CAC12310.1"/>
    </source>
</evidence>
<dbReference type="EMBL" id="AL445066">
    <property type="protein sequence ID" value="CAC12310.1"/>
    <property type="molecule type" value="Genomic_DNA"/>
</dbReference>
<feature type="domain" description="Cation/H+ exchanger transmembrane" evidence="11">
    <location>
        <begin position="4"/>
        <end position="361"/>
    </location>
</feature>
<evidence type="ECO:0000256" key="6">
    <source>
        <dbReference type="ARBA" id="ARBA00023053"/>
    </source>
</evidence>
<dbReference type="Pfam" id="PF00999">
    <property type="entry name" value="Na_H_Exchanger"/>
    <property type="match status" value="1"/>
</dbReference>
<evidence type="ECO:0000256" key="5">
    <source>
        <dbReference type="ARBA" id="ARBA00022989"/>
    </source>
</evidence>
<dbReference type="PaxDb" id="273075-Ta1185m"/>
<dbReference type="GO" id="GO:0015297">
    <property type="term" value="F:antiporter activity"/>
    <property type="evidence" value="ECO:0007669"/>
    <property type="project" value="UniProtKB-KW"/>
</dbReference>
<feature type="transmembrane region" description="Helical" evidence="10">
    <location>
        <begin position="200"/>
        <end position="217"/>
    </location>
</feature>
<evidence type="ECO:0000256" key="10">
    <source>
        <dbReference type="SAM" id="Phobius"/>
    </source>
</evidence>
<dbReference type="STRING" id="273075.gene:9572407"/>
<keyword evidence="5 10" id="KW-1133">Transmembrane helix</keyword>
<dbReference type="PANTHER" id="PTHR43562">
    <property type="entry name" value="NAPA-TYPE SODIUM/HYDROGEN ANTIPORTER"/>
    <property type="match status" value="1"/>
</dbReference>
<keyword evidence="13" id="KW-1185">Reference proteome</keyword>
<evidence type="ECO:0000256" key="1">
    <source>
        <dbReference type="ARBA" id="ARBA00004141"/>
    </source>
</evidence>
<evidence type="ECO:0000256" key="3">
    <source>
        <dbReference type="ARBA" id="ARBA00022449"/>
    </source>
</evidence>
<organism evidence="12 13">
    <name type="scientific">Thermoplasma acidophilum (strain ATCC 25905 / DSM 1728 / JCM 9062 / NBRC 15155 / AMRC-C165)</name>
    <dbReference type="NCBI Taxonomy" id="273075"/>
    <lineage>
        <taxon>Archaea</taxon>
        <taxon>Methanobacteriati</taxon>
        <taxon>Thermoplasmatota</taxon>
        <taxon>Thermoplasmata</taxon>
        <taxon>Thermoplasmatales</taxon>
        <taxon>Thermoplasmataceae</taxon>
        <taxon>Thermoplasma</taxon>
    </lineage>
</organism>
<feature type="transmembrane region" description="Helical" evidence="10">
    <location>
        <begin position="12"/>
        <end position="33"/>
    </location>
</feature>
<dbReference type="eggNOG" id="arCOG01953">
    <property type="taxonomic scope" value="Archaea"/>
</dbReference>
<name>Q9HIZ1_THEAC</name>
<dbReference type="Proteomes" id="UP000001024">
    <property type="component" value="Chromosome"/>
</dbReference>
<dbReference type="InterPro" id="IPR006153">
    <property type="entry name" value="Cation/H_exchanger_TM"/>
</dbReference>
<keyword evidence="3" id="KW-0050">Antiport</keyword>
<dbReference type="GO" id="GO:1902600">
    <property type="term" value="P:proton transmembrane transport"/>
    <property type="evidence" value="ECO:0007669"/>
    <property type="project" value="InterPro"/>
</dbReference>
<protein>
    <submittedName>
        <fullName evidence="12">Na+/H+ antiporter related protein</fullName>
    </submittedName>
</protein>
<dbReference type="GO" id="GO:0016020">
    <property type="term" value="C:membrane"/>
    <property type="evidence" value="ECO:0007669"/>
    <property type="project" value="UniProtKB-SubCell"/>
</dbReference>
<keyword evidence="8 10" id="KW-0472">Membrane</keyword>
<evidence type="ECO:0000256" key="4">
    <source>
        <dbReference type="ARBA" id="ARBA00022692"/>
    </source>
</evidence>
<reference evidence="12 13" key="1">
    <citation type="journal article" date="2000" name="Nature">
        <title>The genome sequence of the thermoacidophilic scavenger Thermoplasma acidophilum.</title>
        <authorList>
            <person name="Ruepp A."/>
            <person name="Graml W."/>
            <person name="Santos-Martinez M.L."/>
            <person name="Koretke K.K."/>
            <person name="Volker C."/>
            <person name="Mewes H.W."/>
            <person name="Frishman D."/>
            <person name="Stocker S."/>
            <person name="Lupas A.N."/>
            <person name="Baumeister W."/>
        </authorList>
    </citation>
    <scope>NUCLEOTIDE SEQUENCE [LARGE SCALE GENOMIC DNA]</scope>
    <source>
        <strain evidence="13">ATCC 25905 / DSM 1728 / JCM 9062 / NBRC 15155 / AMRC-C165</strain>
    </source>
</reference>
<evidence type="ECO:0000256" key="9">
    <source>
        <dbReference type="ARBA" id="ARBA00023201"/>
    </source>
</evidence>
<dbReference type="KEGG" id="tac:Ta1185"/>
<sequence>MLLGVLLDRFRIPEVVAYIVSGIIVGAGVLRIIMPSQTISDIESISLFFIILSIGVEANTEYIYGNLKRSILFTISGFIFPMILGLAVLNFISPFGFIPSFVVSLSVSVPSISIISVLLMKYDLLKVNGGRLILSSVVLTDIVAFIMLSATTENVYHVLESLGFVILFFVVIAIFDIIIRRRAIGIMAWIEKREEKTNMEYILFSMIIIAGLLVSIIFEVIGITYVLGSFFAGILIHEASVGEKYHRILVNTLKRINDSFFIPLFFSIAGISVVFPHLDTFIIFLPALIVIIVSGTLLNYALSKRFIRSITPLTTMSVLGGRGAVGVIIAAIAYDTGIITSIQYSLAILGTVLISLIITPLISLAVARRDGEMGHANARRE</sequence>
<evidence type="ECO:0000256" key="7">
    <source>
        <dbReference type="ARBA" id="ARBA00023065"/>
    </source>
</evidence>